<dbReference type="EMBL" id="JH921428">
    <property type="protein sequence ID" value="EKD21224.1"/>
    <property type="molecule type" value="Genomic_DNA"/>
</dbReference>
<organism evidence="2 3">
    <name type="scientific">Marssonina brunnea f. sp. multigermtubi (strain MB_m1)</name>
    <name type="common">Marssonina leaf spot fungus</name>
    <dbReference type="NCBI Taxonomy" id="1072389"/>
    <lineage>
        <taxon>Eukaryota</taxon>
        <taxon>Fungi</taxon>
        <taxon>Dikarya</taxon>
        <taxon>Ascomycota</taxon>
        <taxon>Pezizomycotina</taxon>
        <taxon>Leotiomycetes</taxon>
        <taxon>Helotiales</taxon>
        <taxon>Drepanopezizaceae</taxon>
        <taxon>Drepanopeziza</taxon>
    </lineage>
</organism>
<keyword evidence="3" id="KW-1185">Reference proteome</keyword>
<dbReference type="InParanoid" id="K1Y7Y6"/>
<reference evidence="2 3" key="1">
    <citation type="journal article" date="2012" name="BMC Genomics">
        <title>Sequencing the genome of Marssonina brunnea reveals fungus-poplar co-evolution.</title>
        <authorList>
            <person name="Zhu S."/>
            <person name="Cao Y.-Z."/>
            <person name="Jiang C."/>
            <person name="Tan B.-Y."/>
            <person name="Wang Z."/>
            <person name="Feng S."/>
            <person name="Zhang L."/>
            <person name="Su X.-H."/>
            <person name="Brejova B."/>
            <person name="Vinar T."/>
            <person name="Xu M."/>
            <person name="Wang M.-X."/>
            <person name="Zhang S.-G."/>
            <person name="Huang M.-R."/>
            <person name="Wu R."/>
            <person name="Zhou Y."/>
        </authorList>
    </citation>
    <scope>NUCLEOTIDE SEQUENCE [LARGE SCALE GENOMIC DNA]</scope>
    <source>
        <strain evidence="2 3">MB_m1</strain>
    </source>
</reference>
<dbReference type="OrthoDB" id="3565260at2759"/>
<evidence type="ECO:0000313" key="3">
    <source>
        <dbReference type="Proteomes" id="UP000006753"/>
    </source>
</evidence>
<dbReference type="AlphaFoldDB" id="K1Y7Y6"/>
<gene>
    <name evidence="2" type="ORF">MBM_00337</name>
</gene>
<feature type="compositionally biased region" description="Low complexity" evidence="1">
    <location>
        <begin position="146"/>
        <end position="167"/>
    </location>
</feature>
<proteinExistence type="predicted"/>
<dbReference type="Proteomes" id="UP000006753">
    <property type="component" value="Unassembled WGS sequence"/>
</dbReference>
<evidence type="ECO:0000256" key="1">
    <source>
        <dbReference type="SAM" id="MobiDB-lite"/>
    </source>
</evidence>
<feature type="region of interest" description="Disordered" evidence="1">
    <location>
        <begin position="460"/>
        <end position="498"/>
    </location>
</feature>
<feature type="compositionally biased region" description="Low complexity" evidence="1">
    <location>
        <begin position="53"/>
        <end position="71"/>
    </location>
</feature>
<feature type="compositionally biased region" description="Polar residues" evidence="1">
    <location>
        <begin position="244"/>
        <end position="279"/>
    </location>
</feature>
<feature type="compositionally biased region" description="Low complexity" evidence="1">
    <location>
        <begin position="472"/>
        <end position="483"/>
    </location>
</feature>
<feature type="region of interest" description="Disordered" evidence="1">
    <location>
        <begin position="239"/>
        <end position="279"/>
    </location>
</feature>
<dbReference type="KEGG" id="mbe:MBM_00337"/>
<name>K1Y7Y6_MARBU</name>
<dbReference type="RefSeq" id="XP_007288226.1">
    <property type="nucleotide sequence ID" value="XM_007288164.1"/>
</dbReference>
<protein>
    <submittedName>
        <fullName evidence="2">Uncharacterized protein</fullName>
    </submittedName>
</protein>
<feature type="compositionally biased region" description="Polar residues" evidence="1">
    <location>
        <begin position="72"/>
        <end position="87"/>
    </location>
</feature>
<dbReference type="GeneID" id="18756272"/>
<sequence>MSFTRGNGNGNGGPDPRAPIYTKDMLDEVKAFNAGLTQAGNKQKAGRGRGRRSSTLGRPSTPSSHISSAPSVNTYNSRPAPSSSTRTHVPGVTRSGVAASWGTMGPHTVGPSPPRSKSPVRQSDRIQSAPAPAQSNTGPFMYRGENASSNASGGQQQSMHQHQQSAAGGPGHRVNDPVGQQQSTYQQSAATINVASADGYKGLDSSPQVYQQVPVTMDCGLRNPLHGQFENLQPIYQQPAGAMNDNSANGSNGPVPNAQPIYQQPSTTWPRDQNADNKTSVFQSSAQFQQPTGNLSGVQSAVDNASVGFDSITSHEPVKPFIPAHLRQESARKALQEIADLVGLPISEISEDGRTLGFPSRAKKTRSASGAMPVQTQNTIPSNAAEASAFRTKYYQSSVDTDMWMAFAGSKNYARSQASATVGGPPRILSYELDLGVMDGVPINSKHHVAGQALPGISESRWANPPASGFNAPTPVTTSTPASNDNVEPAQGQQSTNNGFASFNQALAATTQATPTQSTQNPISAGFDPRQVAQRIGSELNRGSLSILRSASTSAQAQANPLNAGSGQAGVSLYSAVAAPIVSQPVLTPAITPASAPAKQGKTRYLASSRWAKYQDLPHELLPIISISLINWTVFANFKYLE</sequence>
<feature type="region of interest" description="Disordered" evidence="1">
    <location>
        <begin position="355"/>
        <end position="375"/>
    </location>
</feature>
<evidence type="ECO:0000313" key="2">
    <source>
        <dbReference type="EMBL" id="EKD21224.1"/>
    </source>
</evidence>
<dbReference type="HOGENOM" id="CLU_426447_0_0_1"/>
<feature type="region of interest" description="Disordered" evidence="1">
    <location>
        <begin position="1"/>
        <end position="187"/>
    </location>
</feature>
<accession>K1Y7Y6</accession>